<proteinExistence type="predicted"/>
<evidence type="ECO:0000313" key="1">
    <source>
        <dbReference type="EMBL" id="RIJ27332.1"/>
    </source>
</evidence>
<evidence type="ECO:0008006" key="3">
    <source>
        <dbReference type="Google" id="ProtNLM"/>
    </source>
</evidence>
<dbReference type="RefSeq" id="WP_119454715.1">
    <property type="nucleotide sequence ID" value="NZ_QWGA01000008.1"/>
</dbReference>
<dbReference type="GO" id="GO:0044781">
    <property type="term" value="P:bacterial-type flagellum organization"/>
    <property type="evidence" value="ECO:0007669"/>
    <property type="project" value="InterPro"/>
</dbReference>
<dbReference type="AlphaFoldDB" id="A0A399RC35"/>
<protein>
    <recommendedName>
        <fullName evidence="3">Flagellar biosynthesis regulatory protein FlaF</fullName>
    </recommendedName>
</protein>
<organism evidence="1 2">
    <name type="scientific">Henriciella algicola</name>
    <dbReference type="NCBI Taxonomy" id="1608422"/>
    <lineage>
        <taxon>Bacteria</taxon>
        <taxon>Pseudomonadati</taxon>
        <taxon>Pseudomonadota</taxon>
        <taxon>Alphaproteobacteria</taxon>
        <taxon>Hyphomonadales</taxon>
        <taxon>Hyphomonadaceae</taxon>
        <taxon>Henriciella</taxon>
    </lineage>
</organism>
<sequence>MHNLAHKAYSTVTSRTASDKQIELALFSEITNALKDVAAQDVPLPAVWADAIDRNLQLWHLLSVDLVSPENGLDDSLRTNLLTLAEMVRRVSYQVLAGDTDISDLVEINETIMKGLAGEVGPSQMETTT</sequence>
<dbReference type="Pfam" id="PF07309">
    <property type="entry name" value="FlaF"/>
    <property type="match status" value="1"/>
</dbReference>
<name>A0A399RC35_9PROT</name>
<dbReference type="InterPro" id="IPR010845">
    <property type="entry name" value="FlaF"/>
</dbReference>
<accession>A0A399RC35</accession>
<gene>
    <name evidence="1" type="ORF">D1222_13070</name>
</gene>
<keyword evidence="2" id="KW-1185">Reference proteome</keyword>
<comment type="caution">
    <text evidence="1">The sequence shown here is derived from an EMBL/GenBank/DDBJ whole genome shotgun (WGS) entry which is preliminary data.</text>
</comment>
<evidence type="ECO:0000313" key="2">
    <source>
        <dbReference type="Proteomes" id="UP000265845"/>
    </source>
</evidence>
<dbReference type="OrthoDB" id="9808944at2"/>
<dbReference type="Proteomes" id="UP000265845">
    <property type="component" value="Unassembled WGS sequence"/>
</dbReference>
<reference evidence="1 2" key="1">
    <citation type="submission" date="2018-08" db="EMBL/GenBank/DDBJ databases">
        <title>Henriciella mobilis sp. nov., isolated from seawater.</title>
        <authorList>
            <person name="Cheng H."/>
            <person name="Wu Y.-H."/>
            <person name="Xu X.-W."/>
            <person name="Guo L.-L."/>
        </authorList>
    </citation>
    <scope>NUCLEOTIDE SEQUENCE [LARGE SCALE GENOMIC DNA]</scope>
    <source>
        <strain evidence="1 2">CCUG67844</strain>
    </source>
</reference>
<dbReference type="EMBL" id="QWGA01000008">
    <property type="protein sequence ID" value="RIJ27332.1"/>
    <property type="molecule type" value="Genomic_DNA"/>
</dbReference>